<accession>A0A1X0WJ05</accession>
<dbReference type="AlphaFoldDB" id="A0A1X0WJ05"/>
<evidence type="ECO:0000256" key="1">
    <source>
        <dbReference type="SAM" id="Phobius"/>
    </source>
</evidence>
<dbReference type="EMBL" id="MRWE01000005">
    <property type="protein sequence ID" value="ORJ26766.1"/>
    <property type="molecule type" value="Genomic_DNA"/>
</dbReference>
<comment type="caution">
    <text evidence="2">The sequence shown here is derived from an EMBL/GenBank/DDBJ whole genome shotgun (WGS) entry which is preliminary data.</text>
</comment>
<keyword evidence="1" id="KW-0812">Transmembrane</keyword>
<proteinExistence type="predicted"/>
<evidence type="ECO:0000313" key="2">
    <source>
        <dbReference type="EMBL" id="ORJ26766.1"/>
    </source>
</evidence>
<dbReference type="GeneID" id="93566174"/>
<keyword evidence="3" id="KW-1185">Reference proteome</keyword>
<sequence length="110" mass="12730">MNTDLTPETEVCPFCHTNLEEKSDRCKQCGAERVVGHINAQQRKKLNLFRAALFIILCGYFYFQLQEPGSIVLLVSVFIVGIILIVIVPHLYYRFKNKNNIIWKRKSSPT</sequence>
<evidence type="ECO:0000313" key="3">
    <source>
        <dbReference type="Proteomes" id="UP000192536"/>
    </source>
</evidence>
<keyword evidence="1" id="KW-0472">Membrane</keyword>
<protein>
    <submittedName>
        <fullName evidence="2">Uncharacterized protein</fullName>
    </submittedName>
</protein>
<name>A0A1X0WJ05_9GAMM</name>
<feature type="transmembrane region" description="Helical" evidence="1">
    <location>
        <begin position="71"/>
        <end position="93"/>
    </location>
</feature>
<organism evidence="2 3">
    <name type="scientific">Rouxiella badensis</name>
    <dbReference type="NCBI Taxonomy" id="1646377"/>
    <lineage>
        <taxon>Bacteria</taxon>
        <taxon>Pseudomonadati</taxon>
        <taxon>Pseudomonadota</taxon>
        <taxon>Gammaproteobacteria</taxon>
        <taxon>Enterobacterales</taxon>
        <taxon>Yersiniaceae</taxon>
        <taxon>Rouxiella</taxon>
    </lineage>
</organism>
<dbReference type="Proteomes" id="UP000192536">
    <property type="component" value="Unassembled WGS sequence"/>
</dbReference>
<keyword evidence="1" id="KW-1133">Transmembrane helix</keyword>
<gene>
    <name evidence="2" type="ORF">BS640_05005</name>
</gene>
<feature type="transmembrane region" description="Helical" evidence="1">
    <location>
        <begin position="48"/>
        <end position="65"/>
    </location>
</feature>
<dbReference type="RefSeq" id="WP_017490996.1">
    <property type="nucleotide sequence ID" value="NZ_CP049603.1"/>
</dbReference>
<reference evidence="2 3" key="1">
    <citation type="journal article" date="2017" name="Int. J. Syst. Evol. Microbiol.">
        <title>Rouxiella badensis sp. nov. and Rouxiella silvae sp. nov. isolated from peat bog soil in Germany and emendation of the genus description.</title>
        <authorList>
            <person name="Le Fleche-Mateos A."/>
            <person name="Kugler J.H."/>
            <person name="Hansen S.H."/>
            <person name="Syldatk C."/>
            <person name="Hausmann R."/>
            <person name="Lomprez F."/>
            <person name="Vandenbogaert M."/>
            <person name="Manuguerra J.C."/>
            <person name="Grimont P.A."/>
        </authorList>
    </citation>
    <scope>NUCLEOTIDE SEQUENCE [LARGE SCALE GENOMIC DNA]</scope>
    <source>
        <strain evidence="2 3">DSM 100043</strain>
    </source>
</reference>